<protein>
    <submittedName>
        <fullName evidence="2">Uncharacterized protein</fullName>
    </submittedName>
</protein>
<evidence type="ECO:0000313" key="3">
    <source>
        <dbReference type="Proteomes" id="UP001176941"/>
    </source>
</evidence>
<dbReference type="EMBL" id="OX459947">
    <property type="protein sequence ID" value="CAI9154261.1"/>
    <property type="molecule type" value="Genomic_DNA"/>
</dbReference>
<name>A0ABN8Y350_RANTA</name>
<feature type="compositionally biased region" description="Low complexity" evidence="1">
    <location>
        <begin position="107"/>
        <end position="116"/>
    </location>
</feature>
<feature type="compositionally biased region" description="Pro residues" evidence="1">
    <location>
        <begin position="61"/>
        <end position="80"/>
    </location>
</feature>
<feature type="compositionally biased region" description="Polar residues" evidence="1">
    <location>
        <begin position="25"/>
        <end position="35"/>
    </location>
</feature>
<evidence type="ECO:0000313" key="2">
    <source>
        <dbReference type="EMBL" id="CAI9154261.1"/>
    </source>
</evidence>
<accession>A0ABN8Y350</accession>
<feature type="region of interest" description="Disordered" evidence="1">
    <location>
        <begin position="1"/>
        <end position="142"/>
    </location>
</feature>
<sequence>MKLQISAPFSLGARSALPRTHLCPPNSSASVQTPGSWARSRWGGRALPRRPRPSTCAQPWPRSPPCNAPTPLPSPPPPPGRMAAPPRRRVGQRSSPDVRGRGGAGSAGLRRGAPPGSVHSPSLRPSCASHFPATRGAAREEG</sequence>
<evidence type="ECO:0000256" key="1">
    <source>
        <dbReference type="SAM" id="MobiDB-lite"/>
    </source>
</evidence>
<organism evidence="2 3">
    <name type="scientific">Rangifer tarandus platyrhynchus</name>
    <name type="common">Svalbard reindeer</name>
    <dbReference type="NCBI Taxonomy" id="3082113"/>
    <lineage>
        <taxon>Eukaryota</taxon>
        <taxon>Metazoa</taxon>
        <taxon>Chordata</taxon>
        <taxon>Craniata</taxon>
        <taxon>Vertebrata</taxon>
        <taxon>Euteleostomi</taxon>
        <taxon>Mammalia</taxon>
        <taxon>Eutheria</taxon>
        <taxon>Laurasiatheria</taxon>
        <taxon>Artiodactyla</taxon>
        <taxon>Ruminantia</taxon>
        <taxon>Pecora</taxon>
        <taxon>Cervidae</taxon>
        <taxon>Odocoileinae</taxon>
        <taxon>Rangifer</taxon>
    </lineage>
</organism>
<gene>
    <name evidence="2" type="ORF">MRATA1EN1_LOCUS3223</name>
</gene>
<dbReference type="Proteomes" id="UP001176941">
    <property type="component" value="Chromosome 11"/>
</dbReference>
<proteinExistence type="predicted"/>
<reference evidence="2" key="1">
    <citation type="submission" date="2023-04" db="EMBL/GenBank/DDBJ databases">
        <authorList>
            <consortium name="ELIXIR-Norway"/>
        </authorList>
    </citation>
    <scope>NUCLEOTIDE SEQUENCE [LARGE SCALE GENOMIC DNA]</scope>
</reference>
<keyword evidence="3" id="KW-1185">Reference proteome</keyword>